<reference evidence="1 2" key="1">
    <citation type="submission" date="2020-11" db="EMBL/GenBank/DDBJ databases">
        <title>Streptomyces spirodelae sp. nov., isolated from duckweed.</title>
        <authorList>
            <person name="Saimee Y."/>
            <person name="Duangmal K."/>
        </authorList>
    </citation>
    <scope>NUCLEOTIDE SEQUENCE [LARGE SCALE GENOMIC DNA]</scope>
    <source>
        <strain evidence="1 2">S16-07</strain>
    </source>
</reference>
<dbReference type="EMBL" id="JADKMA010000128">
    <property type="protein sequence ID" value="MBO8194463.1"/>
    <property type="molecule type" value="Genomic_DNA"/>
</dbReference>
<keyword evidence="2" id="KW-1185">Reference proteome</keyword>
<protein>
    <recommendedName>
        <fullName evidence="3">Methyltransferase</fullName>
    </recommendedName>
</protein>
<accession>A0ABS3XGE0</accession>
<evidence type="ECO:0000313" key="2">
    <source>
        <dbReference type="Proteomes" id="UP001519064"/>
    </source>
</evidence>
<evidence type="ECO:0008006" key="3">
    <source>
        <dbReference type="Google" id="ProtNLM"/>
    </source>
</evidence>
<name>A0ABS3XGE0_9ACTN</name>
<dbReference type="Proteomes" id="UP001519064">
    <property type="component" value="Unassembled WGS sequence"/>
</dbReference>
<comment type="caution">
    <text evidence="1">The sequence shown here is derived from an EMBL/GenBank/DDBJ whole genome shotgun (WGS) entry which is preliminary data.</text>
</comment>
<dbReference type="RefSeq" id="WP_209241562.1">
    <property type="nucleotide sequence ID" value="NZ_JADKMA010000128.1"/>
</dbReference>
<evidence type="ECO:0000313" key="1">
    <source>
        <dbReference type="EMBL" id="MBO8194463.1"/>
    </source>
</evidence>
<proteinExistence type="predicted"/>
<sequence length="60" mass="6790">MVHEYFHFPPEQVERLLEEAGVRQVAEFGLGREGLHPGPDEKRDPKRLVVARKDLGAANP</sequence>
<organism evidence="1 2">
    <name type="scientific">Streptomyces oryzae</name>
    <dbReference type="NCBI Taxonomy" id="1434886"/>
    <lineage>
        <taxon>Bacteria</taxon>
        <taxon>Bacillati</taxon>
        <taxon>Actinomycetota</taxon>
        <taxon>Actinomycetes</taxon>
        <taxon>Kitasatosporales</taxon>
        <taxon>Streptomycetaceae</taxon>
        <taxon>Streptomyces</taxon>
    </lineage>
</organism>
<gene>
    <name evidence="1" type="ORF">ITI46_22775</name>
</gene>